<keyword evidence="10" id="KW-0902">Two-component regulatory system</keyword>
<evidence type="ECO:0000256" key="7">
    <source>
        <dbReference type="ARBA" id="ARBA00022840"/>
    </source>
</evidence>
<dbReference type="SUPFAM" id="SSF52172">
    <property type="entry name" value="CheY-like"/>
    <property type="match status" value="1"/>
</dbReference>
<evidence type="ECO:0000256" key="8">
    <source>
        <dbReference type="ARBA" id="ARBA00022864"/>
    </source>
</evidence>
<dbReference type="GO" id="GO:0016301">
    <property type="term" value="F:kinase activity"/>
    <property type="evidence" value="ECO:0007669"/>
    <property type="project" value="UniProtKB-KW"/>
</dbReference>
<keyword evidence="7" id="KW-0067">ATP-binding</keyword>
<reference evidence="17" key="1">
    <citation type="journal article" date="2010" name="Nat. Biotechnol.">
        <title>Draft genome sequence of the oilseed species Ricinus communis.</title>
        <authorList>
            <person name="Chan A.P."/>
            <person name="Crabtree J."/>
            <person name="Zhao Q."/>
            <person name="Lorenzi H."/>
            <person name="Orvis J."/>
            <person name="Puiu D."/>
            <person name="Melake-Berhan A."/>
            <person name="Jones K.M."/>
            <person name="Redman J."/>
            <person name="Chen G."/>
            <person name="Cahoon E.B."/>
            <person name="Gedil M."/>
            <person name="Stanke M."/>
            <person name="Haas B.J."/>
            <person name="Wortman J.R."/>
            <person name="Fraser-Liggett C.M."/>
            <person name="Ravel J."/>
            <person name="Rabinowicz P.D."/>
        </authorList>
    </citation>
    <scope>NUCLEOTIDE SEQUENCE [LARGE SCALE GENOMIC DNA]</scope>
    <source>
        <strain evidence="17">cv. Hale</strain>
    </source>
</reference>
<sequence length="250" mass="26357">MLTHLGFDADVAEDGLEALAALRGSRYRLVLLDMHMPRLDGYETARRIRAELNLAAGDLPIIALTANAVKGDRDRCLAAGMNDYITKPFEFSTLKTALQRWLPDTAPAPAATAPAPAYRHLTAGVLDELLNLNPEAGLAAVCSVVGILLEQHAPTLAALDDAFGRLDYDALAAIAHAAKSGYANAGAQRLAGLLGELEHAARGGAADFDYRSQLDAICVEAAAVQDELTRYLAAADPAQALADTAKSSPR</sequence>
<dbReference type="CDD" id="cd17546">
    <property type="entry name" value="REC_hyHK_CKI1_RcsC-like"/>
    <property type="match status" value="1"/>
</dbReference>
<evidence type="ECO:0000256" key="5">
    <source>
        <dbReference type="ARBA" id="ARBA00022692"/>
    </source>
</evidence>
<dbReference type="Gene3D" id="3.40.50.2300">
    <property type="match status" value="1"/>
</dbReference>
<evidence type="ECO:0000313" key="16">
    <source>
        <dbReference type="EMBL" id="EEF22464.1"/>
    </source>
</evidence>
<dbReference type="InParanoid" id="B9TNV0"/>
<evidence type="ECO:0000256" key="13">
    <source>
        <dbReference type="PROSITE-ProRule" id="PRU00169"/>
    </source>
</evidence>
<dbReference type="SMART" id="SM00448">
    <property type="entry name" value="REC"/>
    <property type="match status" value="1"/>
</dbReference>
<feature type="modified residue" description="4-aspartylphosphate" evidence="13">
    <location>
        <position position="33"/>
    </location>
</feature>
<keyword evidence="11" id="KW-0472">Membrane</keyword>
<evidence type="ECO:0000256" key="3">
    <source>
        <dbReference type="ARBA" id="ARBA00022475"/>
    </source>
</evidence>
<keyword evidence="8" id="KW-0932">Cytokinin signaling pathway</keyword>
<dbReference type="PROSITE" id="PS50894">
    <property type="entry name" value="HPT"/>
    <property type="match status" value="1"/>
</dbReference>
<dbReference type="GO" id="GO:0000160">
    <property type="term" value="P:phosphorelay signal transduction system"/>
    <property type="evidence" value="ECO:0007669"/>
    <property type="project" value="UniProtKB-KW"/>
</dbReference>
<dbReference type="Gene3D" id="1.20.120.160">
    <property type="entry name" value="HPT domain"/>
    <property type="match status" value="1"/>
</dbReference>
<accession>B9TNV0</accession>
<keyword evidence="6" id="KW-0547">Nucleotide-binding</keyword>
<feature type="domain" description="HPt" evidence="15">
    <location>
        <begin position="137"/>
        <end position="245"/>
    </location>
</feature>
<dbReference type="PANTHER" id="PTHR45339:SF1">
    <property type="entry name" value="HYBRID SIGNAL TRANSDUCTION HISTIDINE KINASE J"/>
    <property type="match status" value="1"/>
</dbReference>
<keyword evidence="3" id="KW-1003">Cell membrane</keyword>
<evidence type="ECO:0000256" key="1">
    <source>
        <dbReference type="ARBA" id="ARBA00004514"/>
    </source>
</evidence>
<dbReference type="GO" id="GO:0005886">
    <property type="term" value="C:plasma membrane"/>
    <property type="evidence" value="ECO:0007669"/>
    <property type="project" value="UniProtKB-SubCell"/>
</dbReference>
<evidence type="ECO:0000256" key="12">
    <source>
        <dbReference type="PROSITE-ProRule" id="PRU00110"/>
    </source>
</evidence>
<keyword evidence="5" id="KW-0812">Transmembrane</keyword>
<evidence type="ECO:0000259" key="14">
    <source>
        <dbReference type="PROSITE" id="PS50110"/>
    </source>
</evidence>
<comment type="subcellular location">
    <subcellularLocation>
        <location evidence="2">Cell membrane</location>
        <topology evidence="2">Multi-pass membrane protein</topology>
    </subcellularLocation>
    <subcellularLocation>
        <location evidence="1">Cytoplasm</location>
        <location evidence="1">Cytosol</location>
    </subcellularLocation>
</comment>
<feature type="modified residue" description="Phosphohistidine" evidence="12">
    <location>
        <position position="176"/>
    </location>
</feature>
<dbReference type="GO" id="GO:0005829">
    <property type="term" value="C:cytosol"/>
    <property type="evidence" value="ECO:0007669"/>
    <property type="project" value="UniProtKB-SubCell"/>
</dbReference>
<name>B9TNV0_RICCO</name>
<evidence type="ECO:0000256" key="11">
    <source>
        <dbReference type="ARBA" id="ARBA00023136"/>
    </source>
</evidence>
<keyword evidence="9" id="KW-1133">Transmembrane helix</keyword>
<dbReference type="Pfam" id="PF01627">
    <property type="entry name" value="Hpt"/>
    <property type="match status" value="1"/>
</dbReference>
<evidence type="ECO:0000256" key="2">
    <source>
        <dbReference type="ARBA" id="ARBA00004651"/>
    </source>
</evidence>
<dbReference type="GO" id="GO:0005524">
    <property type="term" value="F:ATP binding"/>
    <property type="evidence" value="ECO:0007669"/>
    <property type="project" value="UniProtKB-KW"/>
</dbReference>
<feature type="domain" description="Response regulatory" evidence="14">
    <location>
        <begin position="1"/>
        <end position="102"/>
    </location>
</feature>
<evidence type="ECO:0000313" key="17">
    <source>
        <dbReference type="Proteomes" id="UP000008311"/>
    </source>
</evidence>
<dbReference type="PROSITE" id="PS50110">
    <property type="entry name" value="RESPONSE_REGULATORY"/>
    <property type="match status" value="1"/>
</dbReference>
<dbReference type="SUPFAM" id="SSF47226">
    <property type="entry name" value="Histidine-containing phosphotransfer domain, HPT domain"/>
    <property type="match status" value="1"/>
</dbReference>
<evidence type="ECO:0000256" key="4">
    <source>
        <dbReference type="ARBA" id="ARBA00022553"/>
    </source>
</evidence>
<dbReference type="GO" id="GO:0009736">
    <property type="term" value="P:cytokinin-activated signaling pathway"/>
    <property type="evidence" value="ECO:0007669"/>
    <property type="project" value="UniProtKB-KW"/>
</dbReference>
<evidence type="ECO:0000256" key="6">
    <source>
        <dbReference type="ARBA" id="ARBA00022741"/>
    </source>
</evidence>
<dbReference type="EMBL" id="EQ993672">
    <property type="protein sequence ID" value="EEF22464.1"/>
    <property type="molecule type" value="Genomic_DNA"/>
</dbReference>
<dbReference type="InterPro" id="IPR001789">
    <property type="entry name" value="Sig_transdc_resp-reg_receiver"/>
</dbReference>
<evidence type="ECO:0000259" key="15">
    <source>
        <dbReference type="PROSITE" id="PS50894"/>
    </source>
</evidence>
<dbReference type="Pfam" id="PF00072">
    <property type="entry name" value="Response_reg"/>
    <property type="match status" value="1"/>
</dbReference>
<evidence type="ECO:0000256" key="9">
    <source>
        <dbReference type="ARBA" id="ARBA00022989"/>
    </source>
</evidence>
<dbReference type="InterPro" id="IPR011006">
    <property type="entry name" value="CheY-like_superfamily"/>
</dbReference>
<evidence type="ECO:0000256" key="10">
    <source>
        <dbReference type="ARBA" id="ARBA00023012"/>
    </source>
</evidence>
<keyword evidence="16" id="KW-0808">Transferase</keyword>
<dbReference type="Proteomes" id="UP000008311">
    <property type="component" value="Unassembled WGS sequence"/>
</dbReference>
<keyword evidence="16" id="KW-0418">Kinase</keyword>
<dbReference type="PANTHER" id="PTHR45339">
    <property type="entry name" value="HYBRID SIGNAL TRANSDUCTION HISTIDINE KINASE J"/>
    <property type="match status" value="1"/>
</dbReference>
<proteinExistence type="predicted"/>
<gene>
    <name evidence="16" type="ORF">RCOM_2010450</name>
</gene>
<dbReference type="InterPro" id="IPR036641">
    <property type="entry name" value="HPT_dom_sf"/>
</dbReference>
<keyword evidence="4 13" id="KW-0597">Phosphoprotein</keyword>
<keyword evidence="17" id="KW-1185">Reference proteome</keyword>
<organism evidence="16 17">
    <name type="scientific">Ricinus communis</name>
    <name type="common">Castor bean</name>
    <dbReference type="NCBI Taxonomy" id="3988"/>
    <lineage>
        <taxon>Eukaryota</taxon>
        <taxon>Viridiplantae</taxon>
        <taxon>Streptophyta</taxon>
        <taxon>Embryophyta</taxon>
        <taxon>Tracheophyta</taxon>
        <taxon>Spermatophyta</taxon>
        <taxon>Magnoliopsida</taxon>
        <taxon>eudicotyledons</taxon>
        <taxon>Gunneridae</taxon>
        <taxon>Pentapetalae</taxon>
        <taxon>rosids</taxon>
        <taxon>fabids</taxon>
        <taxon>Malpighiales</taxon>
        <taxon>Euphorbiaceae</taxon>
        <taxon>Acalyphoideae</taxon>
        <taxon>Acalypheae</taxon>
        <taxon>Ricinus</taxon>
    </lineage>
</organism>
<dbReference type="eggNOG" id="KOG0519">
    <property type="taxonomic scope" value="Eukaryota"/>
</dbReference>
<dbReference type="InterPro" id="IPR008207">
    <property type="entry name" value="Sig_transdc_His_kin_Hpt_dom"/>
</dbReference>
<dbReference type="AlphaFoldDB" id="B9TNV0"/>
<protein>
    <submittedName>
        <fullName evidence="16">Two-component sensor protein histidine protein kinase, putative</fullName>
    </submittedName>
</protein>
<dbReference type="STRING" id="3988.B9TNV0"/>